<gene>
    <name evidence="2" type="ORF">HNR71_001059</name>
    <name evidence="3" type="ORF">HPO96_15695</name>
</gene>
<reference evidence="2 5" key="2">
    <citation type="submission" date="2020-08" db="EMBL/GenBank/DDBJ databases">
        <title>Sequencing the genomes of 1000 actinobacteria strains.</title>
        <authorList>
            <person name="Klenk H.-P."/>
        </authorList>
    </citation>
    <scope>NUCLEOTIDE SEQUENCE [LARGE SCALE GENOMIC DNA]</scope>
    <source>
        <strain evidence="2 5">DSM 15626</strain>
    </source>
</reference>
<name>A0A7Y4P116_9ACTN</name>
<sequence>MTAPHVRRATQNDVEALVHLRGLMIEAMGTDPGGPDAQWRKNARGWYAEQLEQPGSFAAYVVDDPTAGVVANAVGHVNQHPPGPKDPTTLRGHLYNVSTEPAFRRRGLARLCVVALVDWFRDETAVGVVELNASPDGLALYEQLGFVTSRYPALRLYL</sequence>
<dbReference type="GO" id="GO:0016747">
    <property type="term" value="F:acyltransferase activity, transferring groups other than amino-acyl groups"/>
    <property type="evidence" value="ECO:0007669"/>
    <property type="project" value="InterPro"/>
</dbReference>
<organism evidence="3 4">
    <name type="scientific">Kribbella sandramycini</name>
    <dbReference type="NCBI Taxonomy" id="60450"/>
    <lineage>
        <taxon>Bacteria</taxon>
        <taxon>Bacillati</taxon>
        <taxon>Actinomycetota</taxon>
        <taxon>Actinomycetes</taxon>
        <taxon>Propionibacteriales</taxon>
        <taxon>Kribbellaceae</taxon>
        <taxon>Kribbella</taxon>
    </lineage>
</organism>
<reference evidence="3 4" key="1">
    <citation type="submission" date="2020-05" db="EMBL/GenBank/DDBJ databases">
        <title>Genome sequence of Kribbella sandramycini ATCC 39419.</title>
        <authorList>
            <person name="Maclea K.S."/>
            <person name="Fair J.L."/>
        </authorList>
    </citation>
    <scope>NUCLEOTIDE SEQUENCE [LARGE SCALE GENOMIC DNA]</scope>
    <source>
        <strain evidence="3 4">ATCC 39419</strain>
    </source>
</reference>
<dbReference type="Gene3D" id="3.40.630.30">
    <property type="match status" value="1"/>
</dbReference>
<dbReference type="Proteomes" id="UP000534306">
    <property type="component" value="Unassembled WGS sequence"/>
</dbReference>
<dbReference type="CDD" id="cd04301">
    <property type="entry name" value="NAT_SF"/>
    <property type="match status" value="1"/>
</dbReference>
<accession>A0A7Y4P116</accession>
<dbReference type="SUPFAM" id="SSF55729">
    <property type="entry name" value="Acyl-CoA N-acyltransferases (Nat)"/>
    <property type="match status" value="1"/>
</dbReference>
<proteinExistence type="predicted"/>
<dbReference type="EMBL" id="JACHKF010000001">
    <property type="protein sequence ID" value="MBB6565422.1"/>
    <property type="molecule type" value="Genomic_DNA"/>
</dbReference>
<comment type="caution">
    <text evidence="3">The sequence shown here is derived from an EMBL/GenBank/DDBJ whole genome shotgun (WGS) entry which is preliminary data.</text>
</comment>
<keyword evidence="4" id="KW-1185">Reference proteome</keyword>
<dbReference type="AlphaFoldDB" id="A0A7Y4P116"/>
<evidence type="ECO:0000259" key="1">
    <source>
        <dbReference type="PROSITE" id="PS51186"/>
    </source>
</evidence>
<evidence type="ECO:0000313" key="5">
    <source>
        <dbReference type="Proteomes" id="UP000553957"/>
    </source>
</evidence>
<dbReference type="EMBL" id="JABJRC010000003">
    <property type="protein sequence ID" value="NOL41690.1"/>
    <property type="molecule type" value="Genomic_DNA"/>
</dbReference>
<evidence type="ECO:0000313" key="4">
    <source>
        <dbReference type="Proteomes" id="UP000534306"/>
    </source>
</evidence>
<evidence type="ECO:0000313" key="2">
    <source>
        <dbReference type="EMBL" id="MBB6565422.1"/>
    </source>
</evidence>
<dbReference type="InterPro" id="IPR000182">
    <property type="entry name" value="GNAT_dom"/>
</dbReference>
<protein>
    <submittedName>
        <fullName evidence="3">GNAT family N-acetyltransferase</fullName>
    </submittedName>
    <submittedName>
        <fullName evidence="2">GNAT superfamily N-acetyltransferase</fullName>
    </submittedName>
</protein>
<dbReference type="InterPro" id="IPR016181">
    <property type="entry name" value="Acyl_CoA_acyltransferase"/>
</dbReference>
<evidence type="ECO:0000313" key="3">
    <source>
        <dbReference type="EMBL" id="NOL41690.1"/>
    </source>
</evidence>
<feature type="domain" description="N-acetyltransferase" evidence="1">
    <location>
        <begin position="4"/>
        <end position="158"/>
    </location>
</feature>
<dbReference type="Pfam" id="PF00583">
    <property type="entry name" value="Acetyltransf_1"/>
    <property type="match status" value="1"/>
</dbReference>
<dbReference type="PROSITE" id="PS51186">
    <property type="entry name" value="GNAT"/>
    <property type="match status" value="1"/>
</dbReference>
<dbReference type="Proteomes" id="UP000553957">
    <property type="component" value="Unassembled WGS sequence"/>
</dbReference>
<dbReference type="RefSeq" id="WP_171674179.1">
    <property type="nucleotide sequence ID" value="NZ_BAAAGT010000001.1"/>
</dbReference>
<keyword evidence="3" id="KW-0808">Transferase</keyword>